<dbReference type="GO" id="GO:0050661">
    <property type="term" value="F:NADP binding"/>
    <property type="evidence" value="ECO:0007669"/>
    <property type="project" value="InterPro"/>
</dbReference>
<evidence type="ECO:0000256" key="2">
    <source>
        <dbReference type="ARBA" id="ARBA00022827"/>
    </source>
</evidence>
<comment type="caution">
    <text evidence="4">The sequence shown here is derived from an EMBL/GenBank/DDBJ whole genome shotgun (WGS) entry which is preliminary data.</text>
</comment>
<accession>A0A0C2D756</accession>
<evidence type="ECO:0000256" key="3">
    <source>
        <dbReference type="ARBA" id="ARBA00023002"/>
    </source>
</evidence>
<dbReference type="Proteomes" id="UP000031599">
    <property type="component" value="Unassembled WGS sequence"/>
</dbReference>
<dbReference type="AlphaFoldDB" id="A0A0C2D756"/>
<keyword evidence="2" id="KW-0274">FAD</keyword>
<dbReference type="RefSeq" id="WP_052548273.1">
    <property type="nucleotide sequence ID" value="NZ_JMCC02000023.1"/>
</dbReference>
<gene>
    <name evidence="4" type="ORF">DB30_03186</name>
</gene>
<dbReference type="InterPro" id="IPR020946">
    <property type="entry name" value="Flavin_mOase-like"/>
</dbReference>
<proteinExistence type="predicted"/>
<dbReference type="GO" id="GO:0004499">
    <property type="term" value="F:N,N-dimethylaniline monooxygenase activity"/>
    <property type="evidence" value="ECO:0007669"/>
    <property type="project" value="InterPro"/>
</dbReference>
<organism evidence="4 5">
    <name type="scientific">Enhygromyxa salina</name>
    <dbReference type="NCBI Taxonomy" id="215803"/>
    <lineage>
        <taxon>Bacteria</taxon>
        <taxon>Pseudomonadati</taxon>
        <taxon>Myxococcota</taxon>
        <taxon>Polyangia</taxon>
        <taxon>Nannocystales</taxon>
        <taxon>Nannocystaceae</taxon>
        <taxon>Enhygromyxa</taxon>
    </lineage>
</organism>
<dbReference type="PRINTS" id="PR00419">
    <property type="entry name" value="ADXRDTASE"/>
</dbReference>
<dbReference type="InterPro" id="IPR036188">
    <property type="entry name" value="FAD/NAD-bd_sf"/>
</dbReference>
<dbReference type="PANTHER" id="PTHR42877">
    <property type="entry name" value="L-ORNITHINE N(5)-MONOOXYGENASE-RELATED"/>
    <property type="match status" value="1"/>
</dbReference>
<evidence type="ECO:0000313" key="5">
    <source>
        <dbReference type="Proteomes" id="UP000031599"/>
    </source>
</evidence>
<dbReference type="SUPFAM" id="SSF51905">
    <property type="entry name" value="FAD/NAD(P)-binding domain"/>
    <property type="match status" value="2"/>
</dbReference>
<dbReference type="GO" id="GO:0050660">
    <property type="term" value="F:flavin adenine dinucleotide binding"/>
    <property type="evidence" value="ECO:0007669"/>
    <property type="project" value="InterPro"/>
</dbReference>
<dbReference type="InterPro" id="IPR051209">
    <property type="entry name" value="FAD-bind_Monooxygenase_sf"/>
</dbReference>
<sequence>MSEHVHIAIVGAGFSGVGAAIRLRQAGINDFVVFERGEEVGGVWRDNRYPGCACDVESPLYSYSFAPNPAWSRMFSPQAEILDYVRRCAGEFGVLPHVRFGHTIREAAWDPVTKRWQLSSSRGPFTADVLVAGMGALSEPWVPGFRGIERYAGQAFHSARWDEDAQLDGRRVAVVGTGASAIQIVPRIQARVGHLSLFQRTAPWVVPRKDRAFGPLERRLFSSVPLTQRLMRAGLYVRHESLLLGFRNPWIMRVVQRQALRYLHHQIKDPQLRERLRPNFTFGCKRVLLSDDYYPALAQDNVSLVSAGIRELVPEGIVDTEGQLHELDAIIWATGFHVANPPFAKYVRGRSGESLAEVWRGSPTAHLGSMVAGFPNLFLLTGPNTGLGHTSMLLMIEAQLELLLGVLGEIDGNDTATVEPDPGVQARYVQQIERGGQGTVWTAGGCASWYLDETGRNSTLWPWSTHAYMRRAKFDRGDYLLDA</sequence>
<dbReference type="PANTHER" id="PTHR42877:SF4">
    <property type="entry name" value="FAD_NAD(P)-BINDING DOMAIN-CONTAINING PROTEIN-RELATED"/>
    <property type="match status" value="1"/>
</dbReference>
<keyword evidence="3" id="KW-0560">Oxidoreductase</keyword>
<evidence type="ECO:0000313" key="4">
    <source>
        <dbReference type="EMBL" id="KIG17485.1"/>
    </source>
</evidence>
<dbReference type="Pfam" id="PF00743">
    <property type="entry name" value="FMO-like"/>
    <property type="match status" value="1"/>
</dbReference>
<evidence type="ECO:0000256" key="1">
    <source>
        <dbReference type="ARBA" id="ARBA00022630"/>
    </source>
</evidence>
<name>A0A0C2D756_9BACT</name>
<keyword evidence="4" id="KW-0503">Monooxygenase</keyword>
<dbReference type="Gene3D" id="3.50.50.60">
    <property type="entry name" value="FAD/NAD(P)-binding domain"/>
    <property type="match status" value="2"/>
</dbReference>
<protein>
    <submittedName>
        <fullName evidence="4">Cyclohexanone monooxygenase</fullName>
    </submittedName>
</protein>
<keyword evidence="1" id="KW-0285">Flavoprotein</keyword>
<dbReference type="EMBL" id="JMCC02000023">
    <property type="protein sequence ID" value="KIG17485.1"/>
    <property type="molecule type" value="Genomic_DNA"/>
</dbReference>
<reference evidence="4 5" key="1">
    <citation type="submission" date="2014-12" db="EMBL/GenBank/DDBJ databases">
        <title>Genome assembly of Enhygromyxa salina DSM 15201.</title>
        <authorList>
            <person name="Sharma G."/>
            <person name="Subramanian S."/>
        </authorList>
    </citation>
    <scope>NUCLEOTIDE SEQUENCE [LARGE SCALE GENOMIC DNA]</scope>
    <source>
        <strain evidence="4 5">DSM 15201</strain>
    </source>
</reference>